<reference evidence="3 4" key="1">
    <citation type="journal article" date="2018" name="Mol. Biol. Evol.">
        <title>Broad Genomic Sampling Reveals a Smut Pathogenic Ancestry of the Fungal Clade Ustilaginomycotina.</title>
        <authorList>
            <person name="Kijpornyongpan T."/>
            <person name="Mondo S.J."/>
            <person name="Barry K."/>
            <person name="Sandor L."/>
            <person name="Lee J."/>
            <person name="Lipzen A."/>
            <person name="Pangilinan J."/>
            <person name="LaButti K."/>
            <person name="Hainaut M."/>
            <person name="Henrissat B."/>
            <person name="Grigoriev I.V."/>
            <person name="Spatafora J.W."/>
            <person name="Aime M.C."/>
        </authorList>
    </citation>
    <scope>NUCLEOTIDE SEQUENCE [LARGE SCALE GENOMIC DNA]</scope>
    <source>
        <strain evidence="3 4">MCA 4198</strain>
    </source>
</reference>
<feature type="compositionally biased region" description="Low complexity" evidence="1">
    <location>
        <begin position="248"/>
        <end position="261"/>
    </location>
</feature>
<evidence type="ECO:0000256" key="2">
    <source>
        <dbReference type="SAM" id="Phobius"/>
    </source>
</evidence>
<protein>
    <submittedName>
        <fullName evidence="3">Uncharacterized protein</fullName>
    </submittedName>
</protein>
<feature type="transmembrane region" description="Helical" evidence="2">
    <location>
        <begin position="59"/>
        <end position="79"/>
    </location>
</feature>
<dbReference type="OrthoDB" id="2126185at2759"/>
<feature type="transmembrane region" description="Helical" evidence="2">
    <location>
        <begin position="148"/>
        <end position="168"/>
    </location>
</feature>
<dbReference type="InParanoid" id="A0A316Z0A4"/>
<gene>
    <name evidence="3" type="ORF">FA10DRAFT_264341</name>
</gene>
<feature type="region of interest" description="Disordered" evidence="1">
    <location>
        <begin position="237"/>
        <end position="261"/>
    </location>
</feature>
<feature type="compositionally biased region" description="Low complexity" evidence="1">
    <location>
        <begin position="507"/>
        <end position="520"/>
    </location>
</feature>
<evidence type="ECO:0000313" key="4">
    <source>
        <dbReference type="Proteomes" id="UP000245768"/>
    </source>
</evidence>
<keyword evidence="2" id="KW-0812">Transmembrane</keyword>
<keyword evidence="4" id="KW-1185">Reference proteome</keyword>
<feature type="transmembrane region" description="Helical" evidence="2">
    <location>
        <begin position="180"/>
        <end position="201"/>
    </location>
</feature>
<feature type="transmembrane region" description="Helical" evidence="2">
    <location>
        <begin position="408"/>
        <end position="429"/>
    </location>
</feature>
<feature type="transmembrane region" description="Helical" evidence="2">
    <location>
        <begin position="343"/>
        <end position="372"/>
    </location>
</feature>
<name>A0A316Z0A4_9BASI</name>
<feature type="transmembrane region" description="Helical" evidence="2">
    <location>
        <begin position="306"/>
        <end position="323"/>
    </location>
</feature>
<organism evidence="3 4">
    <name type="scientific">Acaromyces ingoldii</name>
    <dbReference type="NCBI Taxonomy" id="215250"/>
    <lineage>
        <taxon>Eukaryota</taxon>
        <taxon>Fungi</taxon>
        <taxon>Dikarya</taxon>
        <taxon>Basidiomycota</taxon>
        <taxon>Ustilaginomycotina</taxon>
        <taxon>Exobasidiomycetes</taxon>
        <taxon>Exobasidiales</taxon>
        <taxon>Cryptobasidiaceae</taxon>
        <taxon>Acaromyces</taxon>
    </lineage>
</organism>
<dbReference type="Proteomes" id="UP000245768">
    <property type="component" value="Unassembled WGS sequence"/>
</dbReference>
<feature type="transmembrane region" description="Helical" evidence="2">
    <location>
        <begin position="20"/>
        <end position="39"/>
    </location>
</feature>
<sequence length="542" mass="58923">MTGIHLAEADLWAATVGNPYVGILFAYLVSIIVLVTFVLRRSVRFDAFQPGNKAHLALWRVATLVSFASTWFYMIRYLLWSYDAFLERVRLTGGLVTAMPECVIGGEQALACARLQATALLLRMGDWLRDTSLFKEAWLYVVANEQRWWWSAEVCAFTVAPWALFLYVEGKRRSIPHLWAYMLVGQMVAISVAQNLFHMALAARSLEVDRRSAGPEGSPSKASPRGKMVPARLLRTPSQLQMPPPESPSKASPSSTASSATTTLTTTLHTVTVEAHPSIVSRALVSALALAGCAAVWLVPDSLSTLLVMHSFPLLIVVLPPMLRQTAPSRWAMQATAPATLYSIFAIFALALRIKATMAVAGGLPSLLATFVSHPAQSSISSDAVCITLSSPLFILLTYGPLHRTTAIVLALLAPLTGPTFAFSVFMSLQSRKDEAKDETLRHMAVLAQEKRGETLHLDDEFRVKQKITRVSHHNEPQTPEKGQAEAVTAAVEAEDAGLRLPSSPDSLTSATVSATTSPRARGRGRGRGTRGRSARSSPRQA</sequence>
<dbReference type="AlphaFoldDB" id="A0A316Z0A4"/>
<evidence type="ECO:0000256" key="1">
    <source>
        <dbReference type="SAM" id="MobiDB-lite"/>
    </source>
</evidence>
<feature type="region of interest" description="Disordered" evidence="1">
    <location>
        <begin position="470"/>
        <end position="542"/>
    </location>
</feature>
<accession>A0A316Z0A4</accession>
<feature type="compositionally biased region" description="Basic residues" evidence="1">
    <location>
        <begin position="521"/>
        <end position="534"/>
    </location>
</feature>
<dbReference type="RefSeq" id="XP_025380931.1">
    <property type="nucleotide sequence ID" value="XM_025520609.1"/>
</dbReference>
<evidence type="ECO:0000313" key="3">
    <source>
        <dbReference type="EMBL" id="PWN93733.1"/>
    </source>
</evidence>
<keyword evidence="2" id="KW-1133">Transmembrane helix</keyword>
<dbReference type="GeneID" id="37042525"/>
<keyword evidence="2" id="KW-0472">Membrane</keyword>
<proteinExistence type="predicted"/>
<dbReference type="EMBL" id="KZ819634">
    <property type="protein sequence ID" value="PWN93733.1"/>
    <property type="molecule type" value="Genomic_DNA"/>
</dbReference>